<dbReference type="Proteomes" id="UP001153555">
    <property type="component" value="Unassembled WGS sequence"/>
</dbReference>
<reference evidence="2" key="1">
    <citation type="submission" date="2019-12" db="EMBL/GenBank/DDBJ databases">
        <authorList>
            <person name="Scholes J."/>
        </authorList>
    </citation>
    <scope>NUCLEOTIDE SEQUENCE</scope>
</reference>
<sequence length="93" mass="10566">KMEEKVQAGGVEGFYRGSDGALEFRGRIVVPKVEALRKEILSEAHSAPYLAHPGSTKMHHDLKKSFWWKGMKRDAADFVKRCLVCQQVKAEHQ</sequence>
<evidence type="ECO:0000259" key="1">
    <source>
        <dbReference type="Pfam" id="PF17921"/>
    </source>
</evidence>
<dbReference type="OrthoDB" id="1938712at2759"/>
<name>A0A9N7RKS2_STRHE</name>
<dbReference type="PANTHER" id="PTHR47266">
    <property type="entry name" value="ENDONUCLEASE-RELATED"/>
    <property type="match status" value="1"/>
</dbReference>
<comment type="caution">
    <text evidence="2">The sequence shown here is derived from an EMBL/GenBank/DDBJ whole genome shotgun (WGS) entry which is preliminary data.</text>
</comment>
<feature type="non-terminal residue" evidence="2">
    <location>
        <position position="1"/>
    </location>
</feature>
<dbReference type="Gene3D" id="1.10.340.70">
    <property type="match status" value="1"/>
</dbReference>
<keyword evidence="3" id="KW-1185">Reference proteome</keyword>
<evidence type="ECO:0000313" key="2">
    <source>
        <dbReference type="EMBL" id="CAA0831729.1"/>
    </source>
</evidence>
<dbReference type="FunFam" id="1.10.340.70:FF:000001">
    <property type="entry name" value="Retrovirus-related Pol polyprotein from transposon gypsy-like Protein"/>
    <property type="match status" value="1"/>
</dbReference>
<feature type="non-terminal residue" evidence="2">
    <location>
        <position position="93"/>
    </location>
</feature>
<proteinExistence type="predicted"/>
<dbReference type="Pfam" id="PF17921">
    <property type="entry name" value="Integrase_H2C2"/>
    <property type="match status" value="1"/>
</dbReference>
<dbReference type="AlphaFoldDB" id="A0A9N7RKS2"/>
<dbReference type="InterPro" id="IPR052160">
    <property type="entry name" value="Gypsy_RT_Integrase-like"/>
</dbReference>
<evidence type="ECO:0000313" key="3">
    <source>
        <dbReference type="Proteomes" id="UP001153555"/>
    </source>
</evidence>
<gene>
    <name evidence="2" type="ORF">SHERM_27045</name>
</gene>
<dbReference type="EMBL" id="CACSLK010027833">
    <property type="protein sequence ID" value="CAA0831729.1"/>
    <property type="molecule type" value="Genomic_DNA"/>
</dbReference>
<accession>A0A9N7RKS2</accession>
<protein>
    <recommendedName>
        <fullName evidence="1">Integrase zinc-binding domain-containing protein</fullName>
    </recommendedName>
</protein>
<feature type="domain" description="Integrase zinc-binding" evidence="1">
    <location>
        <begin position="35"/>
        <end position="90"/>
    </location>
</feature>
<organism evidence="2 3">
    <name type="scientific">Striga hermonthica</name>
    <name type="common">Purple witchweed</name>
    <name type="synonym">Buchnera hermonthica</name>
    <dbReference type="NCBI Taxonomy" id="68872"/>
    <lineage>
        <taxon>Eukaryota</taxon>
        <taxon>Viridiplantae</taxon>
        <taxon>Streptophyta</taxon>
        <taxon>Embryophyta</taxon>
        <taxon>Tracheophyta</taxon>
        <taxon>Spermatophyta</taxon>
        <taxon>Magnoliopsida</taxon>
        <taxon>eudicotyledons</taxon>
        <taxon>Gunneridae</taxon>
        <taxon>Pentapetalae</taxon>
        <taxon>asterids</taxon>
        <taxon>lamiids</taxon>
        <taxon>Lamiales</taxon>
        <taxon>Orobanchaceae</taxon>
        <taxon>Buchnereae</taxon>
        <taxon>Striga</taxon>
    </lineage>
</organism>
<dbReference type="InterPro" id="IPR041588">
    <property type="entry name" value="Integrase_H2C2"/>
</dbReference>